<dbReference type="PANTHER" id="PTHR11764:SF20">
    <property type="entry name" value="LANOSTEROL SYNTHASE"/>
    <property type="match status" value="1"/>
</dbReference>
<dbReference type="Proteomes" id="UP000245946">
    <property type="component" value="Unassembled WGS sequence"/>
</dbReference>
<protein>
    <recommendedName>
        <fullName evidence="7">Terpene cyclase/mutase family member</fullName>
        <ecNumber evidence="7">5.4.99.-</ecNumber>
    </recommendedName>
</protein>
<dbReference type="Gene3D" id="6.20.120.20">
    <property type="match status" value="1"/>
</dbReference>
<dbReference type="PANTHER" id="PTHR11764">
    <property type="entry name" value="TERPENE CYCLASE/MUTASE FAMILY MEMBER"/>
    <property type="match status" value="1"/>
</dbReference>
<dbReference type="AlphaFoldDB" id="A0A316ZC82"/>
<accession>A0A316ZC82</accession>
<dbReference type="InterPro" id="IPR008930">
    <property type="entry name" value="Terpenoid_cyclase/PrenylTrfase"/>
</dbReference>
<name>A0A316ZC82_9BASI</name>
<keyword evidence="5" id="KW-0443">Lipid metabolism</keyword>
<evidence type="ECO:0000256" key="3">
    <source>
        <dbReference type="ARBA" id="ARBA00022737"/>
    </source>
</evidence>
<dbReference type="PROSITE" id="PS01074">
    <property type="entry name" value="TERPENE_SYNTHASES"/>
    <property type="match status" value="1"/>
</dbReference>
<evidence type="ECO:0000259" key="9">
    <source>
        <dbReference type="Pfam" id="PF13249"/>
    </source>
</evidence>
<dbReference type="InterPro" id="IPR002365">
    <property type="entry name" value="Terpene_synthase_CS"/>
</dbReference>
<keyword evidence="6 7" id="KW-0413">Isomerase</keyword>
<reference evidence="10 11" key="1">
    <citation type="journal article" date="2018" name="Mol. Biol. Evol.">
        <title>Broad Genomic Sampling Reveals a Smut Pathogenic Ancestry of the Fungal Clade Ustilaginomycotina.</title>
        <authorList>
            <person name="Kijpornyongpan T."/>
            <person name="Mondo S.J."/>
            <person name="Barry K."/>
            <person name="Sandor L."/>
            <person name="Lee J."/>
            <person name="Lipzen A."/>
            <person name="Pangilinan J."/>
            <person name="LaButti K."/>
            <person name="Hainaut M."/>
            <person name="Henrissat B."/>
            <person name="Grigoriev I.V."/>
            <person name="Spatafora J.W."/>
            <person name="Aime M.C."/>
        </authorList>
    </citation>
    <scope>NUCLEOTIDE SEQUENCE [LARGE SCALE GENOMIC DNA]</scope>
    <source>
        <strain evidence="10 11">MCA 4186</strain>
    </source>
</reference>
<evidence type="ECO:0000256" key="2">
    <source>
        <dbReference type="ARBA" id="ARBA00022516"/>
    </source>
</evidence>
<evidence type="ECO:0000259" key="8">
    <source>
        <dbReference type="Pfam" id="PF13243"/>
    </source>
</evidence>
<dbReference type="InterPro" id="IPR032696">
    <property type="entry name" value="SQ_cyclase_C"/>
</dbReference>
<dbReference type="Pfam" id="PF13243">
    <property type="entry name" value="SQHop_cyclase_C"/>
    <property type="match status" value="1"/>
</dbReference>
<evidence type="ECO:0000313" key="10">
    <source>
        <dbReference type="EMBL" id="PWN99310.1"/>
    </source>
</evidence>
<dbReference type="RefSeq" id="XP_025599589.1">
    <property type="nucleotide sequence ID" value="XM_025741887.1"/>
</dbReference>
<evidence type="ECO:0000313" key="11">
    <source>
        <dbReference type="Proteomes" id="UP000245946"/>
    </source>
</evidence>
<organism evidence="10 11">
    <name type="scientific">Tilletiopsis washingtonensis</name>
    <dbReference type="NCBI Taxonomy" id="58919"/>
    <lineage>
        <taxon>Eukaryota</taxon>
        <taxon>Fungi</taxon>
        <taxon>Dikarya</taxon>
        <taxon>Basidiomycota</taxon>
        <taxon>Ustilaginomycotina</taxon>
        <taxon>Exobasidiomycetes</taxon>
        <taxon>Entylomatales</taxon>
        <taxon>Entylomatales incertae sedis</taxon>
        <taxon>Tilletiopsis</taxon>
    </lineage>
</organism>
<dbReference type="InterPro" id="IPR018333">
    <property type="entry name" value="Squalene_cyclase"/>
</dbReference>
<dbReference type="GO" id="GO:0016104">
    <property type="term" value="P:triterpenoid biosynthetic process"/>
    <property type="evidence" value="ECO:0007669"/>
    <property type="project" value="InterPro"/>
</dbReference>
<sequence>MAASTSAVSAPDVERTDLSRWRLNSHEGGGRHVWTYLSHEEAQTAEPQRDEEKYWLGIEVGAPSLPRATTPLDAARNGFAFYRRIQARDGHWAGDYGGPLFLMPGLVIGMYATGTPIPREWSIEMRRYLRSKCNEDGGWGLHIAGGSTVFGTATNYVTCRILGMAADEPVMVKARGLLHKLGGATGAPAWGKLWLAILGVYDWEGLHPVPPELWLLPDAIPIHPWRWWPHTRMVYLPMGYLWAKRFSVPLNPFLQQLREELYTQPYDTINWFRQRNNVAQVDIWAPHTRTLEALMGVLAGYEMLGPVAALREAGIRRAYEMVVMEDENTGYQGIGPVNKMLNYLVRWDVEGPDSDVMRQHREKLKDFMWMGPEGMRMTGTNGSQLWDTSFIAQALVDSGLVDDAENKAACARVLHWLDECQIRENPRHHKAAYRFATKGAWPFSTKEQGYTVSDCTAEGMKAVIMLQKDAGLDEQISEARLRDSVDLLLTMQNKSGGFASYETINGPKILEWINPAEVFGDIMIEYDYPECTTSVVTGLLKFKQMSDYRAADIDRCVKAAFKYIMAAQRPDGSWFGSWAVCFTYAMMFALESLHLSGQSCGNSAAVRRACHFLLSKQRADGGWGEAFESCVVGTYVQAKTSQVVQTSWAIIALLHAGSEDHEAIRRGVRLIMSRQQADGQWRDEDTVGVFNRNCSISYPNYVHSFTIWALGKAHRQIKGW</sequence>
<evidence type="ECO:0000256" key="1">
    <source>
        <dbReference type="ARBA" id="ARBA00009755"/>
    </source>
</evidence>
<keyword evidence="11" id="KW-1185">Reference proteome</keyword>
<keyword evidence="4" id="KW-0752">Steroid biosynthesis</keyword>
<dbReference type="STRING" id="58919.A0A316ZC82"/>
<dbReference type="SFLD" id="SFLDG01016">
    <property type="entry name" value="Prenyltransferase_Like_2"/>
    <property type="match status" value="1"/>
</dbReference>
<gene>
    <name evidence="10" type="ORF">FA09DRAFT_328725</name>
</gene>
<dbReference type="FunFam" id="1.50.10.20:FF:000002">
    <property type="entry name" value="Terpene cyclase/mutase family member"/>
    <property type="match status" value="1"/>
</dbReference>
<dbReference type="EMBL" id="KZ819288">
    <property type="protein sequence ID" value="PWN99310.1"/>
    <property type="molecule type" value="Genomic_DNA"/>
</dbReference>
<keyword evidence="2" id="KW-0444">Lipid biosynthesis</keyword>
<evidence type="ECO:0000256" key="5">
    <source>
        <dbReference type="ARBA" id="ARBA00023098"/>
    </source>
</evidence>
<evidence type="ECO:0000256" key="4">
    <source>
        <dbReference type="ARBA" id="ARBA00022955"/>
    </source>
</evidence>
<dbReference type="Pfam" id="PF13249">
    <property type="entry name" value="SQHop_cyclase_N"/>
    <property type="match status" value="1"/>
</dbReference>
<dbReference type="SUPFAM" id="SSF48239">
    <property type="entry name" value="Terpenoid cyclases/Protein prenyltransferases"/>
    <property type="match status" value="2"/>
</dbReference>
<evidence type="ECO:0000256" key="6">
    <source>
        <dbReference type="ARBA" id="ARBA00023235"/>
    </source>
</evidence>
<dbReference type="GO" id="GO:0006696">
    <property type="term" value="P:ergosterol biosynthetic process"/>
    <property type="evidence" value="ECO:0007669"/>
    <property type="project" value="TreeGrafter"/>
</dbReference>
<keyword evidence="3" id="KW-0677">Repeat</keyword>
<feature type="domain" description="Squalene cyclase C-terminal" evidence="8">
    <location>
        <begin position="383"/>
        <end position="714"/>
    </location>
</feature>
<comment type="similarity">
    <text evidence="1 7">Belongs to the terpene cyclase/mutase family.</text>
</comment>
<dbReference type="GeneID" id="37269431"/>
<dbReference type="NCBIfam" id="TIGR01787">
    <property type="entry name" value="squalene_cyclas"/>
    <property type="match status" value="1"/>
</dbReference>
<dbReference type="CDD" id="cd02892">
    <property type="entry name" value="SQCY_1"/>
    <property type="match status" value="1"/>
</dbReference>
<dbReference type="EC" id="5.4.99.-" evidence="7"/>
<dbReference type="GO" id="GO:0005811">
    <property type="term" value="C:lipid droplet"/>
    <property type="evidence" value="ECO:0007669"/>
    <property type="project" value="InterPro"/>
</dbReference>
<evidence type="ECO:0000256" key="7">
    <source>
        <dbReference type="RuleBase" id="RU362003"/>
    </source>
</evidence>
<dbReference type="GO" id="GO:0000250">
    <property type="term" value="F:lanosterol synthase activity"/>
    <property type="evidence" value="ECO:0007669"/>
    <property type="project" value="TreeGrafter"/>
</dbReference>
<dbReference type="FunFam" id="1.50.10.20:FF:000003">
    <property type="entry name" value="Terpene cyclase/mutase family member"/>
    <property type="match status" value="1"/>
</dbReference>
<dbReference type="OrthoDB" id="21502at2759"/>
<proteinExistence type="inferred from homology"/>
<dbReference type="Gene3D" id="1.50.10.20">
    <property type="match status" value="2"/>
</dbReference>
<feature type="domain" description="Squalene cyclase N-terminal" evidence="9">
    <location>
        <begin position="84"/>
        <end position="369"/>
    </location>
</feature>
<dbReference type="InterPro" id="IPR032697">
    <property type="entry name" value="SQ_cyclase_N"/>
</dbReference>